<dbReference type="Gene3D" id="4.10.240.10">
    <property type="entry name" value="Zn(2)-C6 fungal-type DNA-binding domain"/>
    <property type="match status" value="1"/>
</dbReference>
<feature type="domain" description="Zn(2)-C6 fungal-type" evidence="7">
    <location>
        <begin position="85"/>
        <end position="115"/>
    </location>
</feature>
<sequence length="774" mass="87783">MNPDETGTSSPRDDLDMTNNETPASQVQKWHDRPPSTLKSLSAVSEASSDPLTESFVPQPLIEKIAIPRGSNSGLWTSNGRVSRACDTCREQKVKCSGHRPACQRCREGDFTCVYTDRKREREVKFSGPVSQKYLMHEWLIPIFRQSADLMSQVRMYEDLLRNLHPCLERQLAIKIEKAIGVLPGASSTTPDGHQAKSNPIRPTDHMVEDLNRNRNTQAAGLVGRPSEVAWLHSLQCEMDKHSKPECPLDKSEQPPLLSTNYFLDNFPMSMAYLNNLADWPSEDAASELVESYFQIVHASYPFVGKLYFWKQFRAFYANPGKQPGGAWIAVLNLVLAIASRHNSLMRKEPETDTDVHISYFTRAWQLYMRNSAVLDPPNLQQVQIESLMSLYMLSIGDINRYVYSNAASKNRGLMMSRAWRICGVAMRSAVAMGIHLRSKSESISYISNEMRYRLWWALYSLDIQLCSMTGRPPNMSLEYCTAFLPAPYQEEDFLEDHVSQFISDDDTRKALLASFIFRAFKSDRKGEHAEHLHHPAMSDNDSPIALAPNSVKPNTSLYFLFRLGLAFVGRAAMDEIHSPSTASLSWDELEASIIRNNASADNWLANLPFVYHFEKSSPNRPFVRQRTSLAFQFYSIKLVILEPCLRRAIRVPFEGSCSKHCQIMATLCMQVAESVLNLFPDKADIRWLYGYCPWWSIVHYLMQSSAILLIGLAGQIDLGAIQNAATVNNIRKACGWLYEMSKNDRFSKRAWGVYRGLAARHNPNLVPLSTLNT</sequence>
<feature type="compositionally biased region" description="Polar residues" evidence="6">
    <location>
        <begin position="186"/>
        <end position="198"/>
    </location>
</feature>
<dbReference type="Pfam" id="PF04082">
    <property type="entry name" value="Fungal_trans"/>
    <property type="match status" value="1"/>
</dbReference>
<dbReference type="SUPFAM" id="SSF57701">
    <property type="entry name" value="Zn2/Cys6 DNA-binding domain"/>
    <property type="match status" value="1"/>
</dbReference>
<dbReference type="CDD" id="cd12148">
    <property type="entry name" value="fungal_TF_MHR"/>
    <property type="match status" value="1"/>
</dbReference>
<dbReference type="InterPro" id="IPR001138">
    <property type="entry name" value="Zn2Cys6_DnaBD"/>
</dbReference>
<accession>A0AAD6H386</accession>
<feature type="compositionally biased region" description="Polar residues" evidence="6">
    <location>
        <begin position="17"/>
        <end position="28"/>
    </location>
</feature>
<dbReference type="SMART" id="SM00906">
    <property type="entry name" value="Fungal_trans"/>
    <property type="match status" value="1"/>
</dbReference>
<dbReference type="CDD" id="cd00067">
    <property type="entry name" value="GAL4"/>
    <property type="match status" value="1"/>
</dbReference>
<comment type="caution">
    <text evidence="8">The sequence shown here is derived from an EMBL/GenBank/DDBJ whole genome shotgun (WGS) entry which is preliminary data.</text>
</comment>
<dbReference type="Pfam" id="PF00172">
    <property type="entry name" value="Zn_clus"/>
    <property type="match status" value="1"/>
</dbReference>
<evidence type="ECO:0000256" key="5">
    <source>
        <dbReference type="ARBA" id="ARBA00023242"/>
    </source>
</evidence>
<dbReference type="RefSeq" id="XP_056754624.1">
    <property type="nucleotide sequence ID" value="XM_056894876.1"/>
</dbReference>
<evidence type="ECO:0000256" key="1">
    <source>
        <dbReference type="ARBA" id="ARBA00022723"/>
    </source>
</evidence>
<evidence type="ECO:0000256" key="4">
    <source>
        <dbReference type="ARBA" id="ARBA00023163"/>
    </source>
</evidence>
<evidence type="ECO:0000256" key="3">
    <source>
        <dbReference type="ARBA" id="ARBA00023125"/>
    </source>
</evidence>
<keyword evidence="2" id="KW-0805">Transcription regulation</keyword>
<feature type="compositionally biased region" description="Polar residues" evidence="6">
    <location>
        <begin position="1"/>
        <end position="10"/>
    </location>
</feature>
<dbReference type="Proteomes" id="UP001213799">
    <property type="component" value="Unassembled WGS sequence"/>
</dbReference>
<dbReference type="InterPro" id="IPR007219">
    <property type="entry name" value="XnlR_reg_dom"/>
</dbReference>
<feature type="region of interest" description="Disordered" evidence="6">
    <location>
        <begin position="1"/>
        <end position="55"/>
    </location>
</feature>
<evidence type="ECO:0000313" key="9">
    <source>
        <dbReference type="Proteomes" id="UP001213799"/>
    </source>
</evidence>
<dbReference type="GO" id="GO:0006351">
    <property type="term" value="P:DNA-templated transcription"/>
    <property type="evidence" value="ECO:0007669"/>
    <property type="project" value="InterPro"/>
</dbReference>
<keyword evidence="3" id="KW-0238">DNA-binding</keyword>
<dbReference type="InterPro" id="IPR053230">
    <property type="entry name" value="Trans_reg_galc"/>
</dbReference>
<organism evidence="8 9">
    <name type="scientific">Penicillium hordei</name>
    <dbReference type="NCBI Taxonomy" id="40994"/>
    <lineage>
        <taxon>Eukaryota</taxon>
        <taxon>Fungi</taxon>
        <taxon>Dikarya</taxon>
        <taxon>Ascomycota</taxon>
        <taxon>Pezizomycotina</taxon>
        <taxon>Eurotiomycetes</taxon>
        <taxon>Eurotiomycetidae</taxon>
        <taxon>Eurotiales</taxon>
        <taxon>Aspergillaceae</taxon>
        <taxon>Penicillium</taxon>
    </lineage>
</organism>
<dbReference type="EMBL" id="JAQJAE010000002">
    <property type="protein sequence ID" value="KAJ5607199.1"/>
    <property type="molecule type" value="Genomic_DNA"/>
</dbReference>
<keyword evidence="4" id="KW-0804">Transcription</keyword>
<reference evidence="8" key="1">
    <citation type="journal article" date="2023" name="IMA Fungus">
        <title>Comparative genomic study of the Penicillium genus elucidates a diverse pangenome and 15 lateral gene transfer events.</title>
        <authorList>
            <person name="Petersen C."/>
            <person name="Sorensen T."/>
            <person name="Nielsen M.R."/>
            <person name="Sondergaard T.E."/>
            <person name="Sorensen J.L."/>
            <person name="Fitzpatrick D.A."/>
            <person name="Frisvad J.C."/>
            <person name="Nielsen K.L."/>
        </authorList>
    </citation>
    <scope>NUCLEOTIDE SEQUENCE</scope>
    <source>
        <strain evidence="8">IBT 12815</strain>
    </source>
</reference>
<feature type="region of interest" description="Disordered" evidence="6">
    <location>
        <begin position="185"/>
        <end position="205"/>
    </location>
</feature>
<keyword evidence="9" id="KW-1185">Reference proteome</keyword>
<dbReference type="GeneID" id="81585118"/>
<dbReference type="PROSITE" id="PS00463">
    <property type="entry name" value="ZN2_CY6_FUNGAL_1"/>
    <property type="match status" value="1"/>
</dbReference>
<dbReference type="GO" id="GO:0008270">
    <property type="term" value="F:zinc ion binding"/>
    <property type="evidence" value="ECO:0007669"/>
    <property type="project" value="InterPro"/>
</dbReference>
<dbReference type="AlphaFoldDB" id="A0AAD6H386"/>
<proteinExistence type="predicted"/>
<dbReference type="PANTHER" id="PTHR47654:SF1">
    <property type="entry name" value="ZN(II)2CYS6 TRANSCRIPTION FACTOR (EUROFUNG)"/>
    <property type="match status" value="1"/>
</dbReference>
<dbReference type="SMART" id="SM00066">
    <property type="entry name" value="GAL4"/>
    <property type="match status" value="1"/>
</dbReference>
<evidence type="ECO:0000256" key="6">
    <source>
        <dbReference type="SAM" id="MobiDB-lite"/>
    </source>
</evidence>
<protein>
    <recommendedName>
        <fullName evidence="7">Zn(2)-C6 fungal-type domain-containing protein</fullName>
    </recommendedName>
</protein>
<keyword evidence="5" id="KW-0539">Nucleus</keyword>
<name>A0AAD6H386_9EURO</name>
<dbReference type="InterPro" id="IPR036864">
    <property type="entry name" value="Zn2-C6_fun-type_DNA-bd_sf"/>
</dbReference>
<evidence type="ECO:0000259" key="7">
    <source>
        <dbReference type="PROSITE" id="PS50048"/>
    </source>
</evidence>
<reference evidence="8" key="2">
    <citation type="submission" date="2023-01" db="EMBL/GenBank/DDBJ databases">
        <authorList>
            <person name="Petersen C."/>
        </authorList>
    </citation>
    <scope>NUCLEOTIDE SEQUENCE</scope>
    <source>
        <strain evidence="8">IBT 12815</strain>
    </source>
</reference>
<dbReference type="PROSITE" id="PS50048">
    <property type="entry name" value="ZN2_CY6_FUNGAL_2"/>
    <property type="match status" value="1"/>
</dbReference>
<keyword evidence="1" id="KW-0479">Metal-binding</keyword>
<dbReference type="PANTHER" id="PTHR47654">
    <property type="entry name" value="ZN(II)2CYS6 TRANSCRIPTION FACTOR (EUROFUNG)-RELATED"/>
    <property type="match status" value="1"/>
</dbReference>
<gene>
    <name evidence="8" type="ORF">N7537_003818</name>
</gene>
<evidence type="ECO:0000256" key="2">
    <source>
        <dbReference type="ARBA" id="ARBA00023015"/>
    </source>
</evidence>
<dbReference type="GO" id="GO:0000981">
    <property type="term" value="F:DNA-binding transcription factor activity, RNA polymerase II-specific"/>
    <property type="evidence" value="ECO:0007669"/>
    <property type="project" value="InterPro"/>
</dbReference>
<evidence type="ECO:0000313" key="8">
    <source>
        <dbReference type="EMBL" id="KAJ5607199.1"/>
    </source>
</evidence>
<dbReference type="GO" id="GO:0003677">
    <property type="term" value="F:DNA binding"/>
    <property type="evidence" value="ECO:0007669"/>
    <property type="project" value="UniProtKB-KW"/>
</dbReference>
<feature type="compositionally biased region" description="Polar residues" evidence="6">
    <location>
        <begin position="37"/>
        <end position="52"/>
    </location>
</feature>